<organism evidence="1 2">
    <name type="scientific">Lactobacillus helveticus</name>
    <name type="common">Lactobacillus suntoryeus</name>
    <dbReference type="NCBI Taxonomy" id="1587"/>
    <lineage>
        <taxon>Bacteria</taxon>
        <taxon>Bacillati</taxon>
        <taxon>Bacillota</taxon>
        <taxon>Bacilli</taxon>
        <taxon>Lactobacillales</taxon>
        <taxon>Lactobacillaceae</taxon>
        <taxon>Lactobacillus</taxon>
    </lineage>
</organism>
<reference evidence="1 2" key="1">
    <citation type="submission" date="2019-10" db="EMBL/GenBank/DDBJ databases">
        <title>Draft genome sequences of Lactobacillus strains.</title>
        <authorList>
            <person name="Cho G.-S."/>
            <person name="Fagbemigun O."/>
            <person name="Brinks E."/>
            <person name="Franz C.M.A.P."/>
        </authorList>
    </citation>
    <scope>NUCLEOTIDE SEQUENCE [LARGE SCALE GENOMIC DNA]</scope>
    <source>
        <strain evidence="1 2">313</strain>
    </source>
</reference>
<name>A0A6A7JZ84_LACHE</name>
<accession>A0A6A7JZ84</accession>
<dbReference type="AlphaFoldDB" id="A0A6A7JZ84"/>
<evidence type="ECO:0008006" key="3">
    <source>
        <dbReference type="Google" id="ProtNLM"/>
    </source>
</evidence>
<evidence type="ECO:0000313" key="2">
    <source>
        <dbReference type="Proteomes" id="UP000430466"/>
    </source>
</evidence>
<dbReference type="EMBL" id="WHOE01000004">
    <property type="protein sequence ID" value="MPW13592.1"/>
    <property type="molecule type" value="Genomic_DNA"/>
</dbReference>
<evidence type="ECO:0000313" key="1">
    <source>
        <dbReference type="EMBL" id="MPW13592.1"/>
    </source>
</evidence>
<gene>
    <name evidence="1" type="ORF">GDZ32_00545</name>
</gene>
<comment type="caution">
    <text evidence="1">The sequence shown here is derived from an EMBL/GenBank/DDBJ whole genome shotgun (WGS) entry which is preliminary data.</text>
</comment>
<sequence length="132" mass="15268">MFLNESWDRTSYHFLSQVVIFLDVNDSKQFVEATYATYRKHLATDTFTLQFMAFITINYLNCCYHQDANKSYAESTFKFLQELPVDPAIGLEKLIGKFYQAVFSGDEQKARSLKSIIQDCGYASIIDDIEID</sequence>
<protein>
    <recommendedName>
        <fullName evidence="3">Transcriptional regulator</fullName>
    </recommendedName>
</protein>
<dbReference type="Proteomes" id="UP000430466">
    <property type="component" value="Unassembled WGS sequence"/>
</dbReference>
<proteinExistence type="predicted"/>